<evidence type="ECO:0000259" key="13">
    <source>
        <dbReference type="Pfam" id="PF02225"/>
    </source>
</evidence>
<feature type="chain" id="PRO_5047256919" evidence="11">
    <location>
        <begin position="23"/>
        <end position="1234"/>
    </location>
</feature>
<evidence type="ECO:0000259" key="15">
    <source>
        <dbReference type="Pfam" id="PF06280"/>
    </source>
</evidence>
<feature type="domain" description="PA" evidence="13">
    <location>
        <begin position="436"/>
        <end position="513"/>
    </location>
</feature>
<dbReference type="InterPro" id="IPR010435">
    <property type="entry name" value="C5a/SBT2-like_Fn3"/>
</dbReference>
<dbReference type="InterPro" id="IPR046450">
    <property type="entry name" value="PA_dom_sf"/>
</dbReference>
<dbReference type="SUPFAM" id="SSF52025">
    <property type="entry name" value="PA domain"/>
    <property type="match status" value="1"/>
</dbReference>
<evidence type="ECO:0000256" key="7">
    <source>
        <dbReference type="ARBA" id="ARBA00022801"/>
    </source>
</evidence>
<name>A0ABT8N9Y5_9BACL</name>
<dbReference type="Proteomes" id="UP001172142">
    <property type="component" value="Unassembled WGS sequence"/>
</dbReference>
<evidence type="ECO:0000256" key="9">
    <source>
        <dbReference type="PROSITE-ProRule" id="PRU01240"/>
    </source>
</evidence>
<comment type="similarity">
    <text evidence="1 9 10">Belongs to the peptidase S8 family.</text>
</comment>
<dbReference type="SUPFAM" id="SSF52743">
    <property type="entry name" value="Subtilisin-like"/>
    <property type="match status" value="1"/>
</dbReference>
<evidence type="ECO:0000256" key="4">
    <source>
        <dbReference type="ARBA" id="ARBA00022670"/>
    </source>
</evidence>
<keyword evidence="3" id="KW-0964">Secreted</keyword>
<dbReference type="InterPro" id="IPR003137">
    <property type="entry name" value="PA_domain"/>
</dbReference>
<evidence type="ECO:0000256" key="5">
    <source>
        <dbReference type="ARBA" id="ARBA00022729"/>
    </source>
</evidence>
<dbReference type="Pfam" id="PF06280">
    <property type="entry name" value="fn3_5"/>
    <property type="match status" value="1"/>
</dbReference>
<feature type="active site" description="Charge relay system" evidence="9">
    <location>
        <position position="192"/>
    </location>
</feature>
<dbReference type="PANTHER" id="PTHR43806">
    <property type="entry name" value="PEPTIDASE S8"/>
    <property type="match status" value="1"/>
</dbReference>
<evidence type="ECO:0000313" key="17">
    <source>
        <dbReference type="Proteomes" id="UP001172142"/>
    </source>
</evidence>
<keyword evidence="6" id="KW-0677">Repeat</keyword>
<protein>
    <submittedName>
        <fullName evidence="16">S8 family serine peptidase</fullName>
    </submittedName>
</protein>
<dbReference type="PRINTS" id="PR00723">
    <property type="entry name" value="SUBTILISIN"/>
</dbReference>
<keyword evidence="8 9" id="KW-0720">Serine protease</keyword>
<dbReference type="Gene3D" id="2.60.40.10">
    <property type="entry name" value="Immunoglobulins"/>
    <property type="match status" value="1"/>
</dbReference>
<dbReference type="Gene3D" id="3.40.50.200">
    <property type="entry name" value="Peptidase S8/S53 domain"/>
    <property type="match status" value="1"/>
</dbReference>
<keyword evidence="7 9" id="KW-0378">Hydrolase</keyword>
<dbReference type="Pfam" id="PF00082">
    <property type="entry name" value="Peptidase_S8"/>
    <property type="match status" value="1"/>
</dbReference>
<dbReference type="PROSITE" id="PS51892">
    <property type="entry name" value="SUBTILASE"/>
    <property type="match status" value="1"/>
</dbReference>
<dbReference type="Pfam" id="PF05922">
    <property type="entry name" value="Inhibitor_I9"/>
    <property type="match status" value="1"/>
</dbReference>
<proteinExistence type="inferred from homology"/>
<evidence type="ECO:0000256" key="1">
    <source>
        <dbReference type="ARBA" id="ARBA00011073"/>
    </source>
</evidence>
<dbReference type="EMBL" id="JAUJWU010000001">
    <property type="protein sequence ID" value="MDN7244704.1"/>
    <property type="molecule type" value="Genomic_DNA"/>
</dbReference>
<dbReference type="RefSeq" id="WP_301855191.1">
    <property type="nucleotide sequence ID" value="NZ_JAUJWU010000001.1"/>
</dbReference>
<dbReference type="InterPro" id="IPR010259">
    <property type="entry name" value="S8pro/Inhibitor_I9"/>
</dbReference>
<dbReference type="InterPro" id="IPR015500">
    <property type="entry name" value="Peptidase_S8_subtilisin-rel"/>
</dbReference>
<evidence type="ECO:0000256" key="6">
    <source>
        <dbReference type="ARBA" id="ARBA00022737"/>
    </source>
</evidence>
<keyword evidence="17" id="KW-1185">Reference proteome</keyword>
<evidence type="ECO:0000256" key="10">
    <source>
        <dbReference type="RuleBase" id="RU003355"/>
    </source>
</evidence>
<dbReference type="Pfam" id="PF02225">
    <property type="entry name" value="PA"/>
    <property type="match status" value="1"/>
</dbReference>
<evidence type="ECO:0000259" key="12">
    <source>
        <dbReference type="Pfam" id="PF00082"/>
    </source>
</evidence>
<feature type="active site" description="Charge relay system" evidence="9">
    <location>
        <position position="585"/>
    </location>
</feature>
<evidence type="ECO:0000313" key="16">
    <source>
        <dbReference type="EMBL" id="MDN7244704.1"/>
    </source>
</evidence>
<evidence type="ECO:0000256" key="8">
    <source>
        <dbReference type="ARBA" id="ARBA00022825"/>
    </source>
</evidence>
<feature type="active site" description="Charge relay system" evidence="9">
    <location>
        <position position="259"/>
    </location>
</feature>
<evidence type="ECO:0000259" key="14">
    <source>
        <dbReference type="Pfam" id="PF05922"/>
    </source>
</evidence>
<sequence>MKNRKALFMIFLIAALVFSSLAFGTAQSASSESASVPGSEKAATVPQQLLKPQQPKKEVRIIVELEKEPAIERATDRGILYSELPDATKETLEAAVAAQQKSVKASVSDVAPNIKYLQSFTTVFNGFSATVPAGQVAKIGDQAGVKAVYEATEYQRPDVKPEMKHSKELVQAQRVWNDYGFKGEGTVVGIIDTGIDPTHKDMVLTDNSTGEITKAEVDALRADGSVPNGQYFSAKVPFGFNYMDANNEVRDIRPNASMHGMHVAGTVGANGNEEDGGIRGVAPETQLLALKVFSNDPLYESTYSDIYIKAMDDAIKLGADVLNLSIGATAGFVDSTDPEQQAVERATNNGIFVAISAGNENLFGSGYFNPLAENQDYGLTGSPSVSPDSFGVASFENDIITAKSFAYKVAAQETQRGIYFLGNNADPAELPQDTYPVMDAGLGTPADFTGKDFKGKVALIARGGITFVEKGLNAQKAGAVAVIIYNNTTGTVAMQTDPAITIPYMSTLQSVGLAMKAGLDAKQQVTVTFDGQYFEVPSETAGKMSAFTSWGPTPNLDFKPEVTAPGGNIFSTLNNNEYGLMSGTSMASPHVAGGAALLFQRIEEQELTGRDRVQLAKTLMMNTANPVVFSQGQFVSPRRQGAGLMQLHDALSTRVIVTDKETGNGYVALKEIAGNQFGMTLTAENTSDQAANFNVTVNIQVDVVTNANGKVVTSPNELGSLNITGDAEIDAPATITVPANGTVDIPVTVDVSGASEQLESNFINGFFVDGFIILTDGDEEVTGNTALAVPYFGFSGDWDDARIFDRFAWDPNTFYGFTLLADPTGKIINGNSHSTGYEPGRFAFSPNGDGVRDAVIPVFSLLRNAKQFEVNILNEAGEKLRTIRSDEELRKNFSATAPDVPYVLNPLYAWDGNILGKKAADGKYRIQLRAVIDYPDAEWQSIDFPIIVDTVKPVATVTFNAQTKTIQVAGFTDNPGGGGADRWEVFLNNTELTENTATPADESLAPSVTTYTVAAELKPADKLTAVFYDTAGNKTEVALAVSTTVAQAAETDEPVIYIDAPAVLSTHKTKTVEVTGRVEDASKVTSLTINGQVPREFNGTAFKHTLTFEDGTQHVTIKAVDEFGNDMEIRRRIFVDTTVPVIELIDVPETIAADEDEAEITFNVKDNFDQIRVYLFDSEIYAHPISRNDRVDFNEDITETIEVTATGPNNFTLVVEDLTGNRSQITFTIIKQAP</sequence>
<keyword evidence="4 9" id="KW-0645">Protease</keyword>
<dbReference type="Gene3D" id="2.60.40.1710">
    <property type="entry name" value="Subtilisin-like superfamily"/>
    <property type="match status" value="1"/>
</dbReference>
<reference evidence="16 17" key="1">
    <citation type="submission" date="2023-07" db="EMBL/GenBank/DDBJ databases">
        <title>Novel species in genus Planococcus.</title>
        <authorList>
            <person name="Ning S."/>
        </authorList>
    </citation>
    <scope>NUCLEOTIDE SEQUENCE [LARGE SCALE GENOMIC DNA]</scope>
    <source>
        <strain evidence="16 17">N017</strain>
    </source>
</reference>
<dbReference type="InterPro" id="IPR000209">
    <property type="entry name" value="Peptidase_S8/S53_dom"/>
</dbReference>
<keyword evidence="2" id="KW-0134">Cell wall</keyword>
<evidence type="ECO:0000256" key="11">
    <source>
        <dbReference type="SAM" id="SignalP"/>
    </source>
</evidence>
<feature type="signal peptide" evidence="11">
    <location>
        <begin position="1"/>
        <end position="22"/>
    </location>
</feature>
<dbReference type="InterPro" id="IPR022398">
    <property type="entry name" value="Peptidase_S8_His-AS"/>
</dbReference>
<dbReference type="InterPro" id="IPR023828">
    <property type="entry name" value="Peptidase_S8_Ser-AS"/>
</dbReference>
<evidence type="ECO:0000256" key="3">
    <source>
        <dbReference type="ARBA" id="ARBA00022525"/>
    </source>
</evidence>
<accession>A0ABT8N9Y5</accession>
<dbReference type="PROSITE" id="PS00138">
    <property type="entry name" value="SUBTILASE_SER"/>
    <property type="match status" value="1"/>
</dbReference>
<dbReference type="PROSITE" id="PS00136">
    <property type="entry name" value="SUBTILASE_ASP"/>
    <property type="match status" value="1"/>
</dbReference>
<gene>
    <name evidence="16" type="ORF">QWY13_04285</name>
</gene>
<keyword evidence="5 11" id="KW-0732">Signal</keyword>
<dbReference type="InterPro" id="IPR013783">
    <property type="entry name" value="Ig-like_fold"/>
</dbReference>
<dbReference type="InterPro" id="IPR036852">
    <property type="entry name" value="Peptidase_S8/S53_dom_sf"/>
</dbReference>
<dbReference type="Gene3D" id="3.50.30.30">
    <property type="match status" value="1"/>
</dbReference>
<dbReference type="PROSITE" id="PS00137">
    <property type="entry name" value="SUBTILASE_HIS"/>
    <property type="match status" value="1"/>
</dbReference>
<dbReference type="InterPro" id="IPR023827">
    <property type="entry name" value="Peptidase_S8_Asp-AS"/>
</dbReference>
<organism evidence="16 17">
    <name type="scientific">Planococcus shenhongbingii</name>
    <dbReference type="NCBI Taxonomy" id="3058398"/>
    <lineage>
        <taxon>Bacteria</taxon>
        <taxon>Bacillati</taxon>
        <taxon>Bacillota</taxon>
        <taxon>Bacilli</taxon>
        <taxon>Bacillales</taxon>
        <taxon>Caryophanaceae</taxon>
        <taxon>Planococcus</taxon>
    </lineage>
</organism>
<evidence type="ECO:0000256" key="2">
    <source>
        <dbReference type="ARBA" id="ARBA00022512"/>
    </source>
</evidence>
<comment type="caution">
    <text evidence="16">The sequence shown here is derived from an EMBL/GenBank/DDBJ whole genome shotgun (WGS) entry which is preliminary data.</text>
</comment>
<dbReference type="Pfam" id="PF09136">
    <property type="entry name" value="Glucodextran_B"/>
    <property type="match status" value="1"/>
</dbReference>
<dbReference type="PANTHER" id="PTHR43806:SF11">
    <property type="entry name" value="CEREVISIN-RELATED"/>
    <property type="match status" value="1"/>
</dbReference>
<feature type="domain" description="Peptidase S8/S53" evidence="12">
    <location>
        <begin position="183"/>
        <end position="643"/>
    </location>
</feature>
<feature type="domain" description="C5a peptidase/Subtilisin-like protease SBT2-like Fn3-like" evidence="15">
    <location>
        <begin position="667"/>
        <end position="791"/>
    </location>
</feature>
<dbReference type="InterPro" id="IPR034216">
    <property type="entry name" value="C5a_Peptidase"/>
</dbReference>
<dbReference type="CDD" id="cd07475">
    <property type="entry name" value="Peptidases_S8_C5a_Peptidase"/>
    <property type="match status" value="1"/>
</dbReference>
<dbReference type="CDD" id="cd02133">
    <property type="entry name" value="PA_C5a_like"/>
    <property type="match status" value="1"/>
</dbReference>
<dbReference type="InterPro" id="IPR050131">
    <property type="entry name" value="Peptidase_S8_subtilisin-like"/>
</dbReference>
<feature type="domain" description="Inhibitor I9" evidence="14">
    <location>
        <begin position="92"/>
        <end position="155"/>
    </location>
</feature>